<dbReference type="Gene3D" id="1.10.1040.10">
    <property type="entry name" value="N-(1-d-carboxylethyl)-l-norvaline Dehydrogenase, domain 2"/>
    <property type="match status" value="1"/>
</dbReference>
<name>A0A1W2FRG8_KIBAR</name>
<dbReference type="EMBL" id="FWXV01000010">
    <property type="protein sequence ID" value="SMD24531.1"/>
    <property type="molecule type" value="Genomic_DNA"/>
</dbReference>
<protein>
    <submittedName>
        <fullName evidence="2">3-hydroxyisobutyrate dehydrogenase</fullName>
    </submittedName>
</protein>
<keyword evidence="3" id="KW-1185">Reference proteome</keyword>
<sequence length="245" mass="25939">MIGANPRAKAIADALEPVAGQAELVVICAEDYSTVPDVPPGPDIVNLTSGTTEEAVEAAKRFPGRYLDGALMAHPEHVGRPETVLVYSGSPDVFARHEKTLARLGSATYLGPDPATASLYDAAMLNFAWATLIGYLQSAALVNVEARTFTPLLTQWLKSTVADVIEGYAGQIDAGSYPGDEEWLELDEPLMRHLIVATEQRGLDSALPRLIHSLTTRGIEAGSGAESFASLVEVIRGGGQLPATT</sequence>
<dbReference type="InterPro" id="IPR036291">
    <property type="entry name" value="NAD(P)-bd_dom_sf"/>
</dbReference>
<reference evidence="2 3" key="1">
    <citation type="submission" date="2017-04" db="EMBL/GenBank/DDBJ databases">
        <authorList>
            <person name="Afonso C.L."/>
            <person name="Miller P.J."/>
            <person name="Scott M.A."/>
            <person name="Spackman E."/>
            <person name="Goraichik I."/>
            <person name="Dimitrov K.M."/>
            <person name="Suarez D.L."/>
            <person name="Swayne D.E."/>
        </authorList>
    </citation>
    <scope>NUCLEOTIDE SEQUENCE [LARGE SCALE GENOMIC DNA]</scope>
    <source>
        <strain evidence="2 3">DSM 43828</strain>
    </source>
</reference>
<proteinExistence type="predicted"/>
<feature type="domain" description="NADPH-dependent reductive aminase-like C-terminal" evidence="1">
    <location>
        <begin position="113"/>
        <end position="236"/>
    </location>
</feature>
<organism evidence="2 3">
    <name type="scientific">Kibdelosporangium aridum</name>
    <dbReference type="NCBI Taxonomy" id="2030"/>
    <lineage>
        <taxon>Bacteria</taxon>
        <taxon>Bacillati</taxon>
        <taxon>Actinomycetota</taxon>
        <taxon>Actinomycetes</taxon>
        <taxon>Pseudonocardiales</taxon>
        <taxon>Pseudonocardiaceae</taxon>
        <taxon>Kibdelosporangium</taxon>
    </lineage>
</organism>
<dbReference type="Pfam" id="PF21761">
    <property type="entry name" value="RedAm-like_C"/>
    <property type="match status" value="1"/>
</dbReference>
<dbReference type="InterPro" id="IPR048666">
    <property type="entry name" value="RedAm-like_C"/>
</dbReference>
<gene>
    <name evidence="2" type="ORF">SAMN05661093_08626</name>
</gene>
<dbReference type="Proteomes" id="UP000192674">
    <property type="component" value="Unassembled WGS sequence"/>
</dbReference>
<evidence type="ECO:0000259" key="1">
    <source>
        <dbReference type="Pfam" id="PF21761"/>
    </source>
</evidence>
<dbReference type="InterPro" id="IPR013328">
    <property type="entry name" value="6PGD_dom2"/>
</dbReference>
<evidence type="ECO:0000313" key="2">
    <source>
        <dbReference type="EMBL" id="SMD24531.1"/>
    </source>
</evidence>
<dbReference type="Gene3D" id="3.40.50.720">
    <property type="entry name" value="NAD(P)-binding Rossmann-like Domain"/>
    <property type="match status" value="1"/>
</dbReference>
<accession>A0A1W2FRG8</accession>
<dbReference type="SUPFAM" id="SSF51735">
    <property type="entry name" value="NAD(P)-binding Rossmann-fold domains"/>
    <property type="match status" value="1"/>
</dbReference>
<dbReference type="AlphaFoldDB" id="A0A1W2FRG8"/>
<evidence type="ECO:0000313" key="3">
    <source>
        <dbReference type="Proteomes" id="UP000192674"/>
    </source>
</evidence>